<dbReference type="SUPFAM" id="SSF54001">
    <property type="entry name" value="Cysteine proteinases"/>
    <property type="match status" value="1"/>
</dbReference>
<dbReference type="EMBL" id="BAABJQ010000004">
    <property type="protein sequence ID" value="GAA5181718.1"/>
    <property type="molecule type" value="Genomic_DNA"/>
</dbReference>
<reference evidence="3" key="1">
    <citation type="journal article" date="2019" name="Int. J. Syst. Evol. Microbiol.">
        <title>The Global Catalogue of Microorganisms (GCM) 10K type strain sequencing project: providing services to taxonomists for standard genome sequencing and annotation.</title>
        <authorList>
            <consortium name="The Broad Institute Genomics Platform"/>
            <consortium name="The Broad Institute Genome Sequencing Center for Infectious Disease"/>
            <person name="Wu L."/>
            <person name="Ma J."/>
        </authorList>
    </citation>
    <scope>NUCLEOTIDE SEQUENCE [LARGE SCALE GENOMIC DNA]</scope>
    <source>
        <strain evidence="3">JCM 18304</strain>
    </source>
</reference>
<dbReference type="Gene3D" id="2.40.128.150">
    <property type="entry name" value="Cysteine proteinases"/>
    <property type="match status" value="1"/>
</dbReference>
<proteinExistence type="inferred from homology"/>
<organism evidence="2 3">
    <name type="scientific">Rugosimonospora acidiphila</name>
    <dbReference type="NCBI Taxonomy" id="556531"/>
    <lineage>
        <taxon>Bacteria</taxon>
        <taxon>Bacillati</taxon>
        <taxon>Actinomycetota</taxon>
        <taxon>Actinomycetes</taxon>
        <taxon>Micromonosporales</taxon>
        <taxon>Micromonosporaceae</taxon>
        <taxon>Rugosimonospora</taxon>
    </lineage>
</organism>
<dbReference type="Gene3D" id="3.30.2140.10">
    <property type="entry name" value="Arylamine N-acetyltransferase"/>
    <property type="match status" value="1"/>
</dbReference>
<evidence type="ECO:0000256" key="1">
    <source>
        <dbReference type="ARBA" id="ARBA00006547"/>
    </source>
</evidence>
<comment type="similarity">
    <text evidence="1">Belongs to the arylamine N-acetyltransferase family.</text>
</comment>
<dbReference type="InterPro" id="IPR001447">
    <property type="entry name" value="Arylamine_N-AcTrfase"/>
</dbReference>
<keyword evidence="3" id="KW-1185">Reference proteome</keyword>
<evidence type="ECO:0000313" key="3">
    <source>
        <dbReference type="Proteomes" id="UP001501570"/>
    </source>
</evidence>
<gene>
    <name evidence="2" type="ORF">GCM10023322_17040</name>
</gene>
<protein>
    <submittedName>
        <fullName evidence="2">Arylamine N-acetyltransferase</fullName>
    </submittedName>
</protein>
<sequence>MFEFDVAGYLNRLGITDPGRPSAEGLAALQRAHVERVPYENLHVHLGEITTINPYDSAARILAGRGGYCYHLNGAFSLLLSALGYSVRWHRAGVQGRDEPGPVGANGNHLGLTVHGLPARGNPDGMWLVDVGLGDGPYSPLPLRPGEYPDGPHRYVLEPSTVELLGWRMRHDPAGSFAALDLRADTAVPSEFQAMHEWLSTAPESPYARVVTVQRRHGTGVDMLRGRILHRLPDGGVRELASRSEWYEALADVFGLTPDLGEYERDQLWRRVSAAHEAWQSA</sequence>
<dbReference type="PANTHER" id="PTHR11786">
    <property type="entry name" value="N-HYDROXYARYLAMINE O-ACETYLTRANSFERASE"/>
    <property type="match status" value="1"/>
</dbReference>
<dbReference type="InterPro" id="IPR038765">
    <property type="entry name" value="Papain-like_cys_pep_sf"/>
</dbReference>
<dbReference type="Proteomes" id="UP001501570">
    <property type="component" value="Unassembled WGS sequence"/>
</dbReference>
<name>A0ABP9RNU1_9ACTN</name>
<dbReference type="Pfam" id="PF00797">
    <property type="entry name" value="Acetyltransf_2"/>
    <property type="match status" value="1"/>
</dbReference>
<comment type="caution">
    <text evidence="2">The sequence shown here is derived from an EMBL/GenBank/DDBJ whole genome shotgun (WGS) entry which is preliminary data.</text>
</comment>
<dbReference type="PANTHER" id="PTHR11786:SF0">
    <property type="entry name" value="ARYLAMINE N-ACETYLTRANSFERASE 4-RELATED"/>
    <property type="match status" value="1"/>
</dbReference>
<accession>A0ABP9RNU1</accession>
<evidence type="ECO:0000313" key="2">
    <source>
        <dbReference type="EMBL" id="GAA5181718.1"/>
    </source>
</evidence>